<evidence type="ECO:0000256" key="1">
    <source>
        <dbReference type="SAM" id="MobiDB-lite"/>
    </source>
</evidence>
<keyword evidence="6" id="KW-1185">Reference proteome</keyword>
<feature type="domain" description="3-octaprenyl-4-hydroxybenzoate carboxy-lyase-like C-terminal" evidence="4">
    <location>
        <begin position="423"/>
        <end position="547"/>
    </location>
</feature>
<dbReference type="PANTHER" id="PTHR30108:SF17">
    <property type="entry name" value="FERULIC ACID DECARBOXYLASE 1"/>
    <property type="match status" value="1"/>
</dbReference>
<dbReference type="Proteomes" id="UP001157961">
    <property type="component" value="Unassembled WGS sequence"/>
</dbReference>
<feature type="compositionally biased region" description="Basic and acidic residues" evidence="1">
    <location>
        <begin position="1"/>
        <end position="10"/>
    </location>
</feature>
<reference evidence="5 6" key="1">
    <citation type="submission" date="2017-05" db="EMBL/GenBank/DDBJ databases">
        <authorList>
            <person name="Varghese N."/>
            <person name="Submissions S."/>
        </authorList>
    </citation>
    <scope>NUCLEOTIDE SEQUENCE [LARGE SCALE GENOMIC DNA]</scope>
    <source>
        <strain evidence="5 6">DSM 29734</strain>
    </source>
</reference>
<proteinExistence type="predicted"/>
<dbReference type="SUPFAM" id="SSF143968">
    <property type="entry name" value="UbiD C-terminal domain-like"/>
    <property type="match status" value="1"/>
</dbReference>
<accession>A0ABY1P3R6</accession>
<dbReference type="SUPFAM" id="SSF50475">
    <property type="entry name" value="FMN-binding split barrel"/>
    <property type="match status" value="1"/>
</dbReference>
<evidence type="ECO:0000259" key="3">
    <source>
        <dbReference type="Pfam" id="PF20695"/>
    </source>
</evidence>
<dbReference type="Pfam" id="PF01977">
    <property type="entry name" value="UbiD"/>
    <property type="match status" value="1"/>
</dbReference>
<protein>
    <submittedName>
        <fullName evidence="5">3-octaprenyl-4hydroxybenzoate decarboxylase</fullName>
    </submittedName>
</protein>
<dbReference type="InterPro" id="IPR049383">
    <property type="entry name" value="UbiD-like_N"/>
</dbReference>
<dbReference type="InterPro" id="IPR048304">
    <property type="entry name" value="UbiD_Rift_dom"/>
</dbReference>
<dbReference type="EMBL" id="FXTY01000004">
    <property type="protein sequence ID" value="SMP23369.1"/>
    <property type="molecule type" value="Genomic_DNA"/>
</dbReference>
<dbReference type="NCBIfam" id="TIGR00148">
    <property type="entry name" value="UbiD family decarboxylase"/>
    <property type="match status" value="1"/>
</dbReference>
<feature type="domain" description="3-octaprenyl-4-hydroxybenzoate carboxy-lyase-like Rift-related" evidence="2">
    <location>
        <begin position="213"/>
        <end position="417"/>
    </location>
</feature>
<dbReference type="Gene3D" id="3.40.1670.10">
    <property type="entry name" value="UbiD C-terminal domain-like"/>
    <property type="match status" value="1"/>
</dbReference>
<dbReference type="Pfam" id="PF20695">
    <property type="entry name" value="UbiD_N"/>
    <property type="match status" value="1"/>
</dbReference>
<evidence type="ECO:0000259" key="2">
    <source>
        <dbReference type="Pfam" id="PF01977"/>
    </source>
</evidence>
<evidence type="ECO:0000259" key="4">
    <source>
        <dbReference type="Pfam" id="PF20696"/>
    </source>
</evidence>
<gene>
    <name evidence="5" type="ORF">SAMN06265373_104353</name>
</gene>
<evidence type="ECO:0000313" key="5">
    <source>
        <dbReference type="EMBL" id="SMP23369.1"/>
    </source>
</evidence>
<evidence type="ECO:0000313" key="6">
    <source>
        <dbReference type="Proteomes" id="UP001157961"/>
    </source>
</evidence>
<sequence>MAIRREKAVSEAESGASGTARNGTAKRGGHRGTETEVWDKEDSLGLVLIAPFVKSDGEGQIDGGQFRSAFLLLGGADRQKQDSPVRQLPPFASLRDFLAWCKETDQFQAVTAPVAVRHQMTAVHRHVLERGGPVLQFDTPQSDAGRRFDMPVVTNLFGTSERVAAGLGISLENVSELGHFLAALRAPTPPDGLRDALSRWPMLKAALNTRPKTVRSAPVQQIVHEGAAVDLGKIPVQTHWPGDGGPLITWPVVITKPCGVEAAQVTQYNAGVYRAQVLNRDKLIMRWLPHRGGAAHHRSWAQAGEPTPVAVVLGADPATLLSAALPLPETVSELTFAGALNGQRPAMVAAKTVPLLVPANAEIVLEGYVSQTETAPEGPFGDHTGYYNKAEPFPVMQVTAVTHRKDPLYLSTYTGRPPDEPAVIGEVFNHLALPTIQAQIPEIRDVWLPPAACSYRMAVISIDKRYPGQARRVMMALWGMLPQFSYTKMIVVVDDDIDVRNWDDIAWALASRMDPGRDVLQLENTPMDYLDFASPEPGLAGKIGLDATIKIESETRRDWGAVMHTAPADAAFAESLVAQVMPGLKKDAK</sequence>
<feature type="region of interest" description="Disordered" evidence="1">
    <location>
        <begin position="1"/>
        <end position="36"/>
    </location>
</feature>
<feature type="domain" description="3-octaprenyl-4-hydroxybenzoate carboxy-lyase-like N-terminal" evidence="3">
    <location>
        <begin position="98"/>
        <end position="178"/>
    </location>
</feature>
<dbReference type="InterPro" id="IPR049381">
    <property type="entry name" value="UbiD-like_C"/>
</dbReference>
<comment type="caution">
    <text evidence="5">The sequence shown here is derived from an EMBL/GenBank/DDBJ whole genome shotgun (WGS) entry which is preliminary data.</text>
</comment>
<dbReference type="PANTHER" id="PTHR30108">
    <property type="entry name" value="3-OCTAPRENYL-4-HYDROXYBENZOATE CARBOXY-LYASE-RELATED"/>
    <property type="match status" value="1"/>
</dbReference>
<dbReference type="InterPro" id="IPR002830">
    <property type="entry name" value="UbiD"/>
</dbReference>
<name>A0ABY1P3R6_9RHOB</name>
<organism evidence="5 6">
    <name type="scientific">Shimia sagamensis</name>
    <dbReference type="NCBI Taxonomy" id="1566352"/>
    <lineage>
        <taxon>Bacteria</taxon>
        <taxon>Pseudomonadati</taxon>
        <taxon>Pseudomonadota</taxon>
        <taxon>Alphaproteobacteria</taxon>
        <taxon>Rhodobacterales</taxon>
        <taxon>Roseobacteraceae</taxon>
    </lineage>
</organism>
<dbReference type="Pfam" id="PF20696">
    <property type="entry name" value="UbiD_C"/>
    <property type="match status" value="1"/>
</dbReference>